<accession>A0A8T0BKQ9</accession>
<feature type="disulfide bond" evidence="5">
    <location>
        <begin position="141"/>
        <end position="184"/>
    </location>
</feature>
<dbReference type="InterPro" id="IPR051503">
    <property type="entry name" value="ComplSys_Reg/VirEntry_Med"/>
</dbReference>
<comment type="caution">
    <text evidence="8">The sequence shown here is derived from an EMBL/GenBank/DDBJ whole genome shotgun (WGS) entry which is preliminary data.</text>
</comment>
<proteinExistence type="predicted"/>
<keyword evidence="3 6" id="KW-0732">Signal</keyword>
<evidence type="ECO:0000256" key="6">
    <source>
        <dbReference type="SAM" id="SignalP"/>
    </source>
</evidence>
<dbReference type="AlphaFoldDB" id="A0A8T0BKQ9"/>
<dbReference type="CDD" id="cd00033">
    <property type="entry name" value="CCP"/>
    <property type="match status" value="3"/>
</dbReference>
<sequence length="308" mass="35220">MWIIILALSILSCQVKSDLDCDAPTLERGFFIPVKESYKNGDVVHYSCDKDLKPARTTGWGRITCTDNKWTPTPLCIPKTSCLPPLVPNGSPVPKQDFYPHGYVRFECDRNYAIENRQPWSSCDNGTWKDLPVCQRLPNHCGPPPRVENGLINGPYKDDYLEQEHVQYVCAERYELIGEDKIQCTKGAWTSEPFCDPKDDFNTASVSQCRTTPYVKDGVFIPVPGGKKLQVRCVTFYKLFGPKTVRCVNRKWTTFPVCKPPCVIEESGEYLMEGERIKLSCGWPQKKFVTCVNGDLEYGECRFMWPWE</sequence>
<feature type="domain" description="Sushi" evidence="7">
    <location>
        <begin position="207"/>
        <end position="260"/>
    </location>
</feature>
<dbReference type="PANTHER" id="PTHR45785:SF2">
    <property type="entry name" value="COMPLEMENT FACTOR H-RELATED"/>
    <property type="match status" value="1"/>
</dbReference>
<evidence type="ECO:0000256" key="3">
    <source>
        <dbReference type="ARBA" id="ARBA00022729"/>
    </source>
</evidence>
<organism evidence="8 9">
    <name type="scientific">Silurus meridionalis</name>
    <name type="common">Southern catfish</name>
    <name type="synonym">Silurus soldatovi meridionalis</name>
    <dbReference type="NCBI Taxonomy" id="175797"/>
    <lineage>
        <taxon>Eukaryota</taxon>
        <taxon>Metazoa</taxon>
        <taxon>Chordata</taxon>
        <taxon>Craniata</taxon>
        <taxon>Vertebrata</taxon>
        <taxon>Euteleostomi</taxon>
        <taxon>Actinopterygii</taxon>
        <taxon>Neopterygii</taxon>
        <taxon>Teleostei</taxon>
        <taxon>Ostariophysi</taxon>
        <taxon>Siluriformes</taxon>
        <taxon>Siluridae</taxon>
        <taxon>Silurus</taxon>
    </lineage>
</organism>
<evidence type="ECO:0000313" key="9">
    <source>
        <dbReference type="Proteomes" id="UP000606274"/>
    </source>
</evidence>
<feature type="signal peptide" evidence="6">
    <location>
        <begin position="1"/>
        <end position="17"/>
    </location>
</feature>
<evidence type="ECO:0000256" key="2">
    <source>
        <dbReference type="ARBA" id="ARBA00022659"/>
    </source>
</evidence>
<feature type="domain" description="Sushi" evidence="7">
    <location>
        <begin position="139"/>
        <end position="197"/>
    </location>
</feature>
<dbReference type="Pfam" id="PF00084">
    <property type="entry name" value="Sushi"/>
    <property type="match status" value="3"/>
</dbReference>
<dbReference type="PANTHER" id="PTHR45785">
    <property type="entry name" value="COMPLEMENT FACTOR H-RELATED"/>
    <property type="match status" value="1"/>
</dbReference>
<feature type="domain" description="Sushi" evidence="7">
    <location>
        <begin position="80"/>
        <end position="136"/>
    </location>
</feature>
<dbReference type="Gene3D" id="2.10.70.10">
    <property type="entry name" value="Complement Module, domain 1"/>
    <property type="match status" value="4"/>
</dbReference>
<keyword evidence="2 5" id="KW-0768">Sushi</keyword>
<feature type="domain" description="Sushi" evidence="7">
    <location>
        <begin position="19"/>
        <end position="78"/>
    </location>
</feature>
<name>A0A8T0BKQ9_SILME</name>
<evidence type="ECO:0000256" key="4">
    <source>
        <dbReference type="ARBA" id="ARBA00023157"/>
    </source>
</evidence>
<comment type="subcellular location">
    <subcellularLocation>
        <location evidence="1">Virion</location>
    </subcellularLocation>
</comment>
<evidence type="ECO:0000256" key="1">
    <source>
        <dbReference type="ARBA" id="ARBA00004328"/>
    </source>
</evidence>
<reference evidence="8" key="1">
    <citation type="submission" date="2020-08" db="EMBL/GenBank/DDBJ databases">
        <title>Chromosome-level assembly of Southern catfish (Silurus meridionalis) provides insights into visual adaptation to the nocturnal and benthic lifestyles.</title>
        <authorList>
            <person name="Zhang Y."/>
            <person name="Wang D."/>
            <person name="Peng Z."/>
        </authorList>
    </citation>
    <scope>NUCLEOTIDE SEQUENCE</scope>
    <source>
        <strain evidence="8">SWU-2019-XX</strain>
        <tissue evidence="8">Muscle</tissue>
    </source>
</reference>
<evidence type="ECO:0000256" key="5">
    <source>
        <dbReference type="PROSITE-ProRule" id="PRU00302"/>
    </source>
</evidence>
<gene>
    <name evidence="8" type="ORF">HF521_019214</name>
</gene>
<dbReference type="PROSITE" id="PS50923">
    <property type="entry name" value="SUSHI"/>
    <property type="match status" value="4"/>
</dbReference>
<dbReference type="EMBL" id="JABFDY010000006">
    <property type="protein sequence ID" value="KAF7705960.1"/>
    <property type="molecule type" value="Genomic_DNA"/>
</dbReference>
<dbReference type="SUPFAM" id="SSF57535">
    <property type="entry name" value="Complement control module/SCR domain"/>
    <property type="match status" value="4"/>
</dbReference>
<protein>
    <recommendedName>
        <fullName evidence="7">Sushi domain-containing protein</fullName>
    </recommendedName>
</protein>
<dbReference type="InterPro" id="IPR000436">
    <property type="entry name" value="Sushi_SCR_CCP_dom"/>
</dbReference>
<feature type="chain" id="PRO_5035943070" description="Sushi domain-containing protein" evidence="6">
    <location>
        <begin position="18"/>
        <end position="308"/>
    </location>
</feature>
<dbReference type="OrthoDB" id="9984531at2759"/>
<keyword evidence="4 5" id="KW-1015">Disulfide bond</keyword>
<dbReference type="SMART" id="SM00032">
    <property type="entry name" value="CCP"/>
    <property type="match status" value="4"/>
</dbReference>
<dbReference type="Proteomes" id="UP000606274">
    <property type="component" value="Unassembled WGS sequence"/>
</dbReference>
<comment type="caution">
    <text evidence="5">Lacks conserved residue(s) required for the propagation of feature annotation.</text>
</comment>
<dbReference type="InterPro" id="IPR035976">
    <property type="entry name" value="Sushi/SCR/CCP_sf"/>
</dbReference>
<evidence type="ECO:0000313" key="8">
    <source>
        <dbReference type="EMBL" id="KAF7705960.1"/>
    </source>
</evidence>
<evidence type="ECO:0000259" key="7">
    <source>
        <dbReference type="PROSITE" id="PS50923"/>
    </source>
</evidence>
<keyword evidence="9" id="KW-1185">Reference proteome</keyword>